<name>A0A915N4F7_MELJA</name>
<feature type="compositionally biased region" description="Basic and acidic residues" evidence="1">
    <location>
        <begin position="291"/>
        <end position="300"/>
    </location>
</feature>
<accession>A0A915N4F7</accession>
<feature type="region of interest" description="Disordered" evidence="1">
    <location>
        <begin position="136"/>
        <end position="156"/>
    </location>
</feature>
<organism evidence="2 3">
    <name type="scientific">Meloidogyne javanica</name>
    <name type="common">Root-knot nematode worm</name>
    <dbReference type="NCBI Taxonomy" id="6303"/>
    <lineage>
        <taxon>Eukaryota</taxon>
        <taxon>Metazoa</taxon>
        <taxon>Ecdysozoa</taxon>
        <taxon>Nematoda</taxon>
        <taxon>Chromadorea</taxon>
        <taxon>Rhabditida</taxon>
        <taxon>Tylenchina</taxon>
        <taxon>Tylenchomorpha</taxon>
        <taxon>Tylenchoidea</taxon>
        <taxon>Meloidogynidae</taxon>
        <taxon>Meloidogyninae</taxon>
        <taxon>Meloidogyne</taxon>
        <taxon>Meloidogyne incognita group</taxon>
    </lineage>
</organism>
<proteinExistence type="predicted"/>
<protein>
    <submittedName>
        <fullName evidence="3">BHLH domain-containing protein</fullName>
    </submittedName>
</protein>
<dbReference type="WBParaSite" id="scaffold7036_cov292.g11575">
    <property type="protein sequence ID" value="scaffold7036_cov292.g11575"/>
    <property type="gene ID" value="scaffold7036_cov292.g11575"/>
</dbReference>
<feature type="compositionally biased region" description="Polar residues" evidence="1">
    <location>
        <begin position="252"/>
        <end position="266"/>
    </location>
</feature>
<feature type="compositionally biased region" description="Basic and acidic residues" evidence="1">
    <location>
        <begin position="314"/>
        <end position="325"/>
    </location>
</feature>
<keyword evidence="2" id="KW-1185">Reference proteome</keyword>
<dbReference type="Proteomes" id="UP000887561">
    <property type="component" value="Unplaced"/>
</dbReference>
<feature type="region of interest" description="Disordered" evidence="1">
    <location>
        <begin position="236"/>
        <end position="325"/>
    </location>
</feature>
<evidence type="ECO:0000313" key="3">
    <source>
        <dbReference type="WBParaSite" id="scaffold7036_cov292.g11575"/>
    </source>
</evidence>
<evidence type="ECO:0000313" key="2">
    <source>
        <dbReference type="Proteomes" id="UP000887561"/>
    </source>
</evidence>
<reference evidence="3" key="1">
    <citation type="submission" date="2022-11" db="UniProtKB">
        <authorList>
            <consortium name="WormBaseParasite"/>
        </authorList>
    </citation>
    <scope>IDENTIFICATION</scope>
</reference>
<dbReference type="AlphaFoldDB" id="A0A915N4F7"/>
<evidence type="ECO:0000256" key="1">
    <source>
        <dbReference type="SAM" id="MobiDB-lite"/>
    </source>
</evidence>
<sequence length="417" mass="43997">MQMLSLDAKSANNIMVGGTTTQPNLSSVQFPYGDPTACFGVQSSFDISSMPSDYNNLGVTWAGHPSSYNLTSAPTPAICGGFGDIDGLYGNTSGLIALPGQLQYELDPMLANGYGVWPTANGYYLGNDPGKLLTTTDGSLQSTQQPPPQQYLGAASTSNNYTGGDNFQSTATTFYGVPPPLQPPSSIDPTSVFHTGISTLPPPPSLLASADQLYVLPSTTIPTTLSLISSPPIGGTISSKTSMGKKHKTKKNLQNSNILLSRPSTSMGGGGGGGMLSSTTPFHSKLGSESPFKEKLKQRDTSSSNGRKSRSRSLLKDSDDDKSAEERELLKAVELIPMLEKMVDEKTRMMDPRGDCVKRRMETTTTIPDSTSSSSSLLLNSSSNGILNSNLFNTCGASSDLSSLAASSSNILNQQHF</sequence>